<sequence length="129" mass="14743">MHNRGIYPPIDVLGSLSRLMKDGIGEGYTRKDHPSLSNQLYASYAEGLDKRRLAEVIGKKELNRRDQILYEFADKFEENFVNQGDNYRSIEESLDLGWSLLSNLPETELTKVSQDLIEEHIQNKGADSV</sequence>
<dbReference type="GO" id="GO:0006811">
    <property type="term" value="P:monoatomic ion transport"/>
    <property type="evidence" value="ECO:0007669"/>
    <property type="project" value="UniProtKB-KW"/>
</dbReference>
<comment type="caution">
    <text evidence="5">The sequence shown here is derived from an EMBL/GenBank/DDBJ whole genome shotgun (WGS) entry which is preliminary data.</text>
</comment>
<feature type="domain" description="ATP synthase A/B type C-terminal" evidence="4">
    <location>
        <begin position="22"/>
        <end position="119"/>
    </location>
</feature>
<evidence type="ECO:0000259" key="4">
    <source>
        <dbReference type="Pfam" id="PF22919"/>
    </source>
</evidence>
<proteinExistence type="inferred from homology"/>
<name>X0ZR05_9ZZZZ</name>
<keyword evidence="3" id="KW-0406">Ion transport</keyword>
<dbReference type="Gene3D" id="3.40.50.12240">
    <property type="match status" value="1"/>
</dbReference>
<dbReference type="EMBL" id="BART01001627">
    <property type="protein sequence ID" value="GAG71784.1"/>
    <property type="molecule type" value="Genomic_DNA"/>
</dbReference>
<dbReference type="InterPro" id="IPR055190">
    <property type="entry name" value="ATP-synt_VA_C"/>
</dbReference>
<keyword evidence="2" id="KW-0813">Transport</keyword>
<dbReference type="PANTHER" id="PTHR43389:SF4">
    <property type="entry name" value="V-TYPE PROTON ATPASE SUBUNIT B"/>
    <property type="match status" value="1"/>
</dbReference>
<dbReference type="InterPro" id="IPR022879">
    <property type="entry name" value="V-ATPase_su_B/beta"/>
</dbReference>
<accession>X0ZR05</accession>
<organism evidence="5">
    <name type="scientific">marine sediment metagenome</name>
    <dbReference type="NCBI Taxonomy" id="412755"/>
    <lineage>
        <taxon>unclassified sequences</taxon>
        <taxon>metagenomes</taxon>
        <taxon>ecological metagenomes</taxon>
    </lineage>
</organism>
<evidence type="ECO:0000256" key="3">
    <source>
        <dbReference type="ARBA" id="ARBA00023065"/>
    </source>
</evidence>
<dbReference type="Pfam" id="PF22919">
    <property type="entry name" value="ATP-synt_VA_C"/>
    <property type="match status" value="1"/>
</dbReference>
<evidence type="ECO:0000256" key="2">
    <source>
        <dbReference type="ARBA" id="ARBA00022448"/>
    </source>
</evidence>
<dbReference type="GO" id="GO:0005524">
    <property type="term" value="F:ATP binding"/>
    <property type="evidence" value="ECO:0007669"/>
    <property type="project" value="InterPro"/>
</dbReference>
<protein>
    <recommendedName>
        <fullName evidence="4">ATP synthase A/B type C-terminal domain-containing protein</fullName>
    </recommendedName>
</protein>
<dbReference type="PANTHER" id="PTHR43389">
    <property type="entry name" value="V-TYPE PROTON ATPASE SUBUNIT B"/>
    <property type="match status" value="1"/>
</dbReference>
<reference evidence="5" key="1">
    <citation type="journal article" date="2014" name="Front. Microbiol.">
        <title>High frequency of phylogenetically diverse reductive dehalogenase-homologous genes in deep subseafloor sedimentary metagenomes.</title>
        <authorList>
            <person name="Kawai M."/>
            <person name="Futagami T."/>
            <person name="Toyoda A."/>
            <person name="Takaki Y."/>
            <person name="Nishi S."/>
            <person name="Hori S."/>
            <person name="Arai W."/>
            <person name="Tsubouchi T."/>
            <person name="Morono Y."/>
            <person name="Uchiyama I."/>
            <person name="Ito T."/>
            <person name="Fujiyama A."/>
            <person name="Inagaki F."/>
            <person name="Takami H."/>
        </authorList>
    </citation>
    <scope>NUCLEOTIDE SEQUENCE</scope>
    <source>
        <strain evidence="5">Expedition CK06-06</strain>
    </source>
</reference>
<evidence type="ECO:0000256" key="1">
    <source>
        <dbReference type="ARBA" id="ARBA00008936"/>
    </source>
</evidence>
<dbReference type="AlphaFoldDB" id="X0ZR05"/>
<gene>
    <name evidence="5" type="ORF">S01H4_05562</name>
</gene>
<comment type="similarity">
    <text evidence="1">Belongs to the ATPase alpha/beta chains family.</text>
</comment>
<dbReference type="PROSITE" id="PS00152">
    <property type="entry name" value="ATPASE_ALPHA_BETA"/>
    <property type="match status" value="1"/>
</dbReference>
<dbReference type="InterPro" id="IPR020003">
    <property type="entry name" value="ATPase_a/bsu_AS"/>
</dbReference>
<evidence type="ECO:0000313" key="5">
    <source>
        <dbReference type="EMBL" id="GAG71784.1"/>
    </source>
</evidence>